<dbReference type="PROSITE" id="PS00156">
    <property type="entry name" value="OMPDECASE"/>
    <property type="match status" value="1"/>
</dbReference>
<protein>
    <recommendedName>
        <fullName evidence="6">Orotidine 5'-phosphate decarboxylase</fullName>
        <ecNumber evidence="4">2.4.2.10</ecNumber>
        <ecNumber evidence="5">4.1.1.23</ecNumber>
    </recommendedName>
    <alternativeName>
        <fullName evidence="12">OMP decarboxylase</fullName>
    </alternativeName>
</protein>
<dbReference type="NCBIfam" id="TIGR02127">
    <property type="entry name" value="pyrF_sub2"/>
    <property type="match status" value="1"/>
</dbReference>
<evidence type="ECO:0000313" key="16">
    <source>
        <dbReference type="Proteomes" id="UP001165060"/>
    </source>
</evidence>
<dbReference type="InterPro" id="IPR018089">
    <property type="entry name" value="OMPdecase_AS"/>
</dbReference>
<keyword evidence="8" id="KW-0808">Transferase</keyword>
<proteinExistence type="inferred from homology"/>
<comment type="pathway">
    <text evidence="1">Pyrimidine metabolism; UMP biosynthesis via de novo pathway; UMP from orotate: step 2/2.</text>
</comment>
<dbReference type="Gene3D" id="3.20.20.70">
    <property type="entry name" value="Aldolase class I"/>
    <property type="match status" value="1"/>
</dbReference>
<evidence type="ECO:0000256" key="11">
    <source>
        <dbReference type="ARBA" id="ARBA00023239"/>
    </source>
</evidence>
<dbReference type="InterPro" id="IPR013785">
    <property type="entry name" value="Aldolase_TIM"/>
</dbReference>
<evidence type="ECO:0000256" key="8">
    <source>
        <dbReference type="ARBA" id="ARBA00022679"/>
    </source>
</evidence>
<dbReference type="InterPro" id="IPR029057">
    <property type="entry name" value="PRTase-like"/>
</dbReference>
<dbReference type="PANTHER" id="PTHR43375:SF1">
    <property type="entry name" value="OROTIDINE 5'-PHOSPHATE DECARBOXYLASE"/>
    <property type="match status" value="1"/>
</dbReference>
<dbReference type="PANTHER" id="PTHR43375">
    <property type="entry name" value="OROTIDINE 5'-PHOSPHATE DECARBOXYLASE"/>
    <property type="match status" value="1"/>
</dbReference>
<name>A0ABQ6MXI1_9STRA</name>
<evidence type="ECO:0000256" key="1">
    <source>
        <dbReference type="ARBA" id="ARBA00004861"/>
    </source>
</evidence>
<keyword evidence="16" id="KW-1185">Reference proteome</keyword>
<dbReference type="Gene3D" id="3.40.50.2020">
    <property type="match status" value="1"/>
</dbReference>
<reference evidence="15 16" key="1">
    <citation type="journal article" date="2023" name="Commun. Biol.">
        <title>Genome analysis of Parmales, the sister group of diatoms, reveals the evolutionary specialization of diatoms from phago-mixotrophs to photoautotrophs.</title>
        <authorList>
            <person name="Ban H."/>
            <person name="Sato S."/>
            <person name="Yoshikawa S."/>
            <person name="Yamada K."/>
            <person name="Nakamura Y."/>
            <person name="Ichinomiya M."/>
            <person name="Sato N."/>
            <person name="Blanc-Mathieu R."/>
            <person name="Endo H."/>
            <person name="Kuwata A."/>
            <person name="Ogata H."/>
        </authorList>
    </citation>
    <scope>NUCLEOTIDE SEQUENCE [LARGE SCALE GENOMIC DNA]</scope>
</reference>
<keyword evidence="9" id="KW-0210">Decarboxylase</keyword>
<comment type="caution">
    <text evidence="15">The sequence shown here is derived from an EMBL/GenBank/DDBJ whole genome shotgun (WGS) entry which is preliminary data.</text>
</comment>
<dbReference type="EC" id="2.4.2.10" evidence="4"/>
<dbReference type="EMBL" id="BRYB01001862">
    <property type="protein sequence ID" value="GMI35166.1"/>
    <property type="molecule type" value="Genomic_DNA"/>
</dbReference>
<comment type="pathway">
    <text evidence="2">Pyrimidine metabolism; UMP biosynthesis via de novo pathway; UMP from orotate: step 1/2.</text>
</comment>
<feature type="domain" description="Orotidine 5'-phosphate decarboxylase" evidence="14">
    <location>
        <begin position="18"/>
        <end position="251"/>
    </location>
</feature>
<gene>
    <name evidence="15" type="ORF">TeGR_g7646</name>
</gene>
<evidence type="ECO:0000256" key="13">
    <source>
        <dbReference type="ARBA" id="ARBA00049157"/>
    </source>
</evidence>
<evidence type="ECO:0000256" key="12">
    <source>
        <dbReference type="ARBA" id="ARBA00033428"/>
    </source>
</evidence>
<evidence type="ECO:0000259" key="14">
    <source>
        <dbReference type="SMART" id="SM00934"/>
    </source>
</evidence>
<dbReference type="HAMAP" id="MF_01208">
    <property type="entry name" value="PyrE"/>
    <property type="match status" value="1"/>
</dbReference>
<evidence type="ECO:0000256" key="3">
    <source>
        <dbReference type="ARBA" id="ARBA00008847"/>
    </source>
</evidence>
<sequence>MPSFFSLLESRVLSSNSLLCVGLDPHAAELPLPPNPTDAQRADAAFTFCKSLIEATAPFAACYKPNAAFFECLGSPGHDTLLRVVRCVPEGIPVLLDCKRGDIGSTAAAYAESAYERLEAHGVTLSPLMGYDSVAPFVAGDYAATGGAFLLCKTSNPGSEELLASSFETIAGLAASWSAKAAAAASLPAGMPACFGLVVGATDASALRRARAAAPALWILAPGVRAAVASEDSSSSIAAFQTDFISFALSVGVLKFGTFTLKSGRVSPYFFNAGLFADGKSLYKLGRAYASSIMASPLANPDGTVNFDVIFGPAYKGISLGACVASSLYDMFGVDVGFAYDRKEAKVLVVDDVISAGTAIRESCTLLNNIGAVPMGVSIALDRAEKRSLEDPVSAVQAVARDLNIPVVSIVGLKQLFGFLKSSEDFDKTVLESVEAYRAEYGVE</sequence>
<evidence type="ECO:0000256" key="5">
    <source>
        <dbReference type="ARBA" id="ARBA00012321"/>
    </source>
</evidence>
<organism evidence="15 16">
    <name type="scientific">Tetraparma gracilis</name>
    <dbReference type="NCBI Taxonomy" id="2962635"/>
    <lineage>
        <taxon>Eukaryota</taxon>
        <taxon>Sar</taxon>
        <taxon>Stramenopiles</taxon>
        <taxon>Ochrophyta</taxon>
        <taxon>Bolidophyceae</taxon>
        <taxon>Parmales</taxon>
        <taxon>Triparmaceae</taxon>
        <taxon>Tetraparma</taxon>
    </lineage>
</organism>
<dbReference type="InterPro" id="IPR011995">
    <property type="entry name" value="OMPdecase_type-2"/>
</dbReference>
<dbReference type="InterPro" id="IPR011060">
    <property type="entry name" value="RibuloseP-bd_barrel"/>
</dbReference>
<evidence type="ECO:0000256" key="6">
    <source>
        <dbReference type="ARBA" id="ARBA00021923"/>
    </source>
</evidence>
<evidence type="ECO:0000256" key="7">
    <source>
        <dbReference type="ARBA" id="ARBA00022676"/>
    </source>
</evidence>
<evidence type="ECO:0000256" key="2">
    <source>
        <dbReference type="ARBA" id="ARBA00004889"/>
    </source>
</evidence>
<evidence type="ECO:0000256" key="9">
    <source>
        <dbReference type="ARBA" id="ARBA00022793"/>
    </source>
</evidence>
<comment type="similarity">
    <text evidence="3">Belongs to the OMP decarboxylase family. Type 2 subfamily.</text>
</comment>
<dbReference type="Pfam" id="PF00215">
    <property type="entry name" value="OMPdecase"/>
    <property type="match status" value="1"/>
</dbReference>
<evidence type="ECO:0000313" key="15">
    <source>
        <dbReference type="EMBL" id="GMI35166.1"/>
    </source>
</evidence>
<dbReference type="SUPFAM" id="SSF53271">
    <property type="entry name" value="PRTase-like"/>
    <property type="match status" value="1"/>
</dbReference>
<evidence type="ECO:0000256" key="4">
    <source>
        <dbReference type="ARBA" id="ARBA00011971"/>
    </source>
</evidence>
<dbReference type="InterPro" id="IPR000836">
    <property type="entry name" value="PRTase_dom"/>
</dbReference>
<dbReference type="SUPFAM" id="SSF51366">
    <property type="entry name" value="Ribulose-phoshate binding barrel"/>
    <property type="match status" value="1"/>
</dbReference>
<dbReference type="EC" id="4.1.1.23" evidence="5"/>
<dbReference type="CDD" id="cd06223">
    <property type="entry name" value="PRTases_typeI"/>
    <property type="match status" value="1"/>
</dbReference>
<dbReference type="InterPro" id="IPR001754">
    <property type="entry name" value="OMPdeCOase_dom"/>
</dbReference>
<keyword evidence="10" id="KW-0665">Pyrimidine biosynthesis</keyword>
<comment type="catalytic activity">
    <reaction evidence="13">
        <text>orotidine 5'-phosphate + H(+) = UMP + CO2</text>
        <dbReference type="Rhea" id="RHEA:11596"/>
        <dbReference type="ChEBI" id="CHEBI:15378"/>
        <dbReference type="ChEBI" id="CHEBI:16526"/>
        <dbReference type="ChEBI" id="CHEBI:57538"/>
        <dbReference type="ChEBI" id="CHEBI:57865"/>
        <dbReference type="EC" id="4.1.1.23"/>
    </reaction>
</comment>
<dbReference type="Proteomes" id="UP001165060">
    <property type="component" value="Unassembled WGS sequence"/>
</dbReference>
<keyword evidence="11" id="KW-0456">Lyase</keyword>
<dbReference type="SMART" id="SM00934">
    <property type="entry name" value="OMPdecase"/>
    <property type="match status" value="1"/>
</dbReference>
<accession>A0ABQ6MXI1</accession>
<evidence type="ECO:0000256" key="10">
    <source>
        <dbReference type="ARBA" id="ARBA00022975"/>
    </source>
</evidence>
<keyword evidence="7" id="KW-0328">Glycosyltransferase</keyword>
<dbReference type="InterPro" id="IPR023031">
    <property type="entry name" value="OPRT"/>
</dbReference>